<dbReference type="PROSITE" id="PS50967">
    <property type="entry name" value="HRDC"/>
    <property type="match status" value="1"/>
</dbReference>
<dbReference type="InterPro" id="IPR012337">
    <property type="entry name" value="RNaseH-like_sf"/>
</dbReference>
<dbReference type="Pfam" id="PF00570">
    <property type="entry name" value="HRDC"/>
    <property type="match status" value="1"/>
</dbReference>
<dbReference type="AlphaFoldDB" id="A0A6J6B0V0"/>
<dbReference type="InterPro" id="IPR041605">
    <property type="entry name" value="Exo_C"/>
</dbReference>
<dbReference type="SUPFAM" id="SSF47819">
    <property type="entry name" value="HRDC-like"/>
    <property type="match status" value="1"/>
</dbReference>
<dbReference type="PANTHER" id="PTHR47649:SF1">
    <property type="entry name" value="RIBONUCLEASE D"/>
    <property type="match status" value="1"/>
</dbReference>
<dbReference type="GO" id="GO:0008408">
    <property type="term" value="F:3'-5' exonuclease activity"/>
    <property type="evidence" value="ECO:0007669"/>
    <property type="project" value="InterPro"/>
</dbReference>
<dbReference type="SMART" id="SM00474">
    <property type="entry name" value="35EXOc"/>
    <property type="match status" value="1"/>
</dbReference>
<accession>A0A6J6B0V0</accession>
<protein>
    <submittedName>
        <fullName evidence="2">Unannotated protein</fullName>
    </submittedName>
</protein>
<organism evidence="2">
    <name type="scientific">freshwater metagenome</name>
    <dbReference type="NCBI Taxonomy" id="449393"/>
    <lineage>
        <taxon>unclassified sequences</taxon>
        <taxon>metagenomes</taxon>
        <taxon>ecological metagenomes</taxon>
    </lineage>
</organism>
<evidence type="ECO:0000313" key="3">
    <source>
        <dbReference type="EMBL" id="CAB4612254.1"/>
    </source>
</evidence>
<dbReference type="EMBL" id="CAEZSH010000010">
    <property type="protein sequence ID" value="CAB4532168.1"/>
    <property type="molecule type" value="Genomic_DNA"/>
</dbReference>
<gene>
    <name evidence="2" type="ORF">UFOPK1410_00176</name>
    <name evidence="3" type="ORF">UFOPK1855_00487</name>
</gene>
<evidence type="ECO:0000313" key="2">
    <source>
        <dbReference type="EMBL" id="CAB4532168.1"/>
    </source>
</evidence>
<dbReference type="CDD" id="cd06142">
    <property type="entry name" value="RNaseD_exo"/>
    <property type="match status" value="1"/>
</dbReference>
<dbReference type="InterPro" id="IPR051086">
    <property type="entry name" value="RNase_D-like"/>
</dbReference>
<dbReference type="InterPro" id="IPR002562">
    <property type="entry name" value="3'-5'_exonuclease_dom"/>
</dbReference>
<dbReference type="InterPro" id="IPR002121">
    <property type="entry name" value="HRDC_dom"/>
</dbReference>
<dbReference type="InterPro" id="IPR010997">
    <property type="entry name" value="HRDC-like_sf"/>
</dbReference>
<dbReference type="GO" id="GO:0000166">
    <property type="term" value="F:nucleotide binding"/>
    <property type="evidence" value="ECO:0007669"/>
    <property type="project" value="InterPro"/>
</dbReference>
<dbReference type="GO" id="GO:0003676">
    <property type="term" value="F:nucleic acid binding"/>
    <property type="evidence" value="ECO:0007669"/>
    <property type="project" value="InterPro"/>
</dbReference>
<dbReference type="SUPFAM" id="SSF53098">
    <property type="entry name" value="Ribonuclease H-like"/>
    <property type="match status" value="1"/>
</dbReference>
<feature type="domain" description="HRDC" evidence="1">
    <location>
        <begin position="231"/>
        <end position="311"/>
    </location>
</feature>
<dbReference type="GO" id="GO:0006139">
    <property type="term" value="P:nucleobase-containing compound metabolic process"/>
    <property type="evidence" value="ECO:0007669"/>
    <property type="project" value="InterPro"/>
</dbReference>
<dbReference type="InterPro" id="IPR044876">
    <property type="entry name" value="HRDC_dom_sf"/>
</dbReference>
<dbReference type="Pfam" id="PF01612">
    <property type="entry name" value="DNA_pol_A_exo1"/>
    <property type="match status" value="1"/>
</dbReference>
<dbReference type="Gene3D" id="3.30.420.10">
    <property type="entry name" value="Ribonuclease H-like superfamily/Ribonuclease H"/>
    <property type="match status" value="1"/>
</dbReference>
<reference evidence="2" key="1">
    <citation type="submission" date="2020-05" db="EMBL/GenBank/DDBJ databases">
        <authorList>
            <person name="Chiriac C."/>
            <person name="Salcher M."/>
            <person name="Ghai R."/>
            <person name="Kavagutti S V."/>
        </authorList>
    </citation>
    <scope>NUCLEOTIDE SEQUENCE</scope>
</reference>
<dbReference type="EMBL" id="CAEZUW010000061">
    <property type="protein sequence ID" value="CAB4612254.1"/>
    <property type="molecule type" value="Genomic_DNA"/>
</dbReference>
<evidence type="ECO:0000259" key="1">
    <source>
        <dbReference type="PROSITE" id="PS50967"/>
    </source>
</evidence>
<dbReference type="Pfam" id="PF18305">
    <property type="entry name" value="DNA_pol_A_exoN"/>
    <property type="match status" value="1"/>
</dbReference>
<dbReference type="PANTHER" id="PTHR47649">
    <property type="entry name" value="RIBONUCLEASE D"/>
    <property type="match status" value="1"/>
</dbReference>
<proteinExistence type="predicted"/>
<dbReference type="Gene3D" id="1.10.150.80">
    <property type="entry name" value="HRDC domain"/>
    <property type="match status" value="2"/>
</dbReference>
<sequence length="423" mass="46842">MSDDEELSPPTPLNKPRCQDVRLVETAKSLDEGTIALLAGVGPLAIDAERASGFKYSQRAYLIQLHRRNAPILLVDPIAIAEDDPQAFTRLADSIAGIPWILHAATQDIPCLAELGLRPSKLIDTELAGRLLGLERVGLGSMVQELLSLALAKEHSAADWSTRPLPETWLNYAALDVDVLPELAERLLEELAAADKLSWAEQEFTHLLSFAPKPAKLDKWRGTSGLNTIRDERGYAVVRAVWQAREELGKKLDVSPGRLIPDSSLIELATSKPKTKGEMSANKKFAGRASRSYLDTWWAALNEGLKDLRPPEMRVKSDGIPNHRIWAHKHPLADARLQVLKEVMAKLSAENALPTENILTPDYMRQLAWNLEIVSEDDVRDFLSGCGARSWQIELVCREFSAGLADRPSAENQNSQAAEHEEL</sequence>
<name>A0A6J6B0V0_9ZZZZ</name>
<dbReference type="InterPro" id="IPR036397">
    <property type="entry name" value="RNaseH_sf"/>
</dbReference>